<dbReference type="Pfam" id="PF00350">
    <property type="entry name" value="Dynamin_N"/>
    <property type="match status" value="1"/>
</dbReference>
<keyword evidence="3" id="KW-0378">Hydrolase</keyword>
<name>A0ABW5UXJ6_9MICO</name>
<proteinExistence type="predicted"/>
<evidence type="ECO:0000259" key="6">
    <source>
        <dbReference type="Pfam" id="PF00350"/>
    </source>
</evidence>
<dbReference type="InterPro" id="IPR027094">
    <property type="entry name" value="Mitofusin_fam"/>
</dbReference>
<dbReference type="RefSeq" id="WP_019619660.1">
    <property type="nucleotide sequence ID" value="NZ_JBHUNE010000006.1"/>
</dbReference>
<feature type="domain" description="Dynamin N-terminal" evidence="6">
    <location>
        <begin position="47"/>
        <end position="177"/>
    </location>
</feature>
<keyword evidence="4" id="KW-0342">GTP-binding</keyword>
<comment type="subcellular location">
    <subcellularLocation>
        <location evidence="1">Membrane</location>
    </subcellularLocation>
</comment>
<evidence type="ECO:0000256" key="4">
    <source>
        <dbReference type="ARBA" id="ARBA00023134"/>
    </source>
</evidence>
<dbReference type="Proteomes" id="UP001597492">
    <property type="component" value="Unassembled WGS sequence"/>
</dbReference>
<comment type="caution">
    <text evidence="7">The sequence shown here is derived from an EMBL/GenBank/DDBJ whole genome shotgun (WGS) entry which is preliminary data.</text>
</comment>
<keyword evidence="5" id="KW-0472">Membrane</keyword>
<dbReference type="PANTHER" id="PTHR10465:SF0">
    <property type="entry name" value="SARCALUMENIN"/>
    <property type="match status" value="1"/>
</dbReference>
<dbReference type="InterPro" id="IPR022812">
    <property type="entry name" value="Dynamin"/>
</dbReference>
<keyword evidence="8" id="KW-1185">Reference proteome</keyword>
<dbReference type="PANTHER" id="PTHR10465">
    <property type="entry name" value="TRANSMEMBRANE GTPASE FZO1"/>
    <property type="match status" value="1"/>
</dbReference>
<evidence type="ECO:0000256" key="2">
    <source>
        <dbReference type="ARBA" id="ARBA00022741"/>
    </source>
</evidence>
<sequence>MSTWATVTELMRRAVLDVCDAFDRVDRRGTGRVTDNVRRQLNETIRLAVVGRVKAGKSTLVNALVGRVVAPTGATECTRISTHYTFGGPERGIVITRDGQQVPFNLERGCLPERLPVPTEHIAHAVVFLQSDVLRDLTLIDTPGLATTTTELEDATRRTVLGHESVQQADALIYVFHDMMLRDDTDFLHEWGSITDTPAETAARAIGVLSHADTFGGTPWGNQDPIELARTGAEKFSRQHGAHLGTVVAVAGNMAQAARAGLIREHDAGTLSQLASVDDLDLELRDPSGGGEVAPGIPNAEVSRLAQLIGEYGIRHGRAEARRGARAMSDWLVQASGIDDLRRALANRYVGRYAHVKARRALDALDRLAWSNGAPPPLRAIVAEARLRPELHPLSELDALERLAAIEPNHPLVGMLDRQLSARNDAERLAMPAQSTPQQLREQAMSWSVEARRAAVVEPYPERQNAYQVLDRSFTLMAVRQG</sequence>
<gene>
    <name evidence="7" type="ORF">ACFSW7_07550</name>
</gene>
<evidence type="ECO:0000256" key="1">
    <source>
        <dbReference type="ARBA" id="ARBA00004370"/>
    </source>
</evidence>
<keyword evidence="2" id="KW-0547">Nucleotide-binding</keyword>
<evidence type="ECO:0000313" key="8">
    <source>
        <dbReference type="Proteomes" id="UP001597492"/>
    </source>
</evidence>
<evidence type="ECO:0000256" key="5">
    <source>
        <dbReference type="ARBA" id="ARBA00023136"/>
    </source>
</evidence>
<accession>A0ABW5UXJ6</accession>
<organism evidence="7 8">
    <name type="scientific">Gulosibacter faecalis</name>
    <dbReference type="NCBI Taxonomy" id="272240"/>
    <lineage>
        <taxon>Bacteria</taxon>
        <taxon>Bacillati</taxon>
        <taxon>Actinomycetota</taxon>
        <taxon>Actinomycetes</taxon>
        <taxon>Micrococcales</taxon>
        <taxon>Microbacteriaceae</taxon>
        <taxon>Gulosibacter</taxon>
    </lineage>
</organism>
<dbReference type="SUPFAM" id="SSF52540">
    <property type="entry name" value="P-loop containing nucleoside triphosphate hydrolases"/>
    <property type="match status" value="1"/>
</dbReference>
<protein>
    <submittedName>
        <fullName evidence="7">Dynamin family protein</fullName>
    </submittedName>
</protein>
<evidence type="ECO:0000256" key="3">
    <source>
        <dbReference type="ARBA" id="ARBA00022801"/>
    </source>
</evidence>
<evidence type="ECO:0000313" key="7">
    <source>
        <dbReference type="EMBL" id="MFD2758231.1"/>
    </source>
</evidence>
<dbReference type="InterPro" id="IPR027417">
    <property type="entry name" value="P-loop_NTPase"/>
</dbReference>
<dbReference type="InterPro" id="IPR045063">
    <property type="entry name" value="Dynamin_N"/>
</dbReference>
<dbReference type="Gene3D" id="3.40.50.300">
    <property type="entry name" value="P-loop containing nucleotide triphosphate hydrolases"/>
    <property type="match status" value="1"/>
</dbReference>
<dbReference type="PRINTS" id="PR00195">
    <property type="entry name" value="DYNAMIN"/>
</dbReference>
<dbReference type="EMBL" id="JBHUNE010000006">
    <property type="protein sequence ID" value="MFD2758231.1"/>
    <property type="molecule type" value="Genomic_DNA"/>
</dbReference>
<reference evidence="8" key="1">
    <citation type="journal article" date="2019" name="Int. J. Syst. Evol. Microbiol.">
        <title>The Global Catalogue of Microorganisms (GCM) 10K type strain sequencing project: providing services to taxonomists for standard genome sequencing and annotation.</title>
        <authorList>
            <consortium name="The Broad Institute Genomics Platform"/>
            <consortium name="The Broad Institute Genome Sequencing Center for Infectious Disease"/>
            <person name="Wu L."/>
            <person name="Ma J."/>
        </authorList>
    </citation>
    <scope>NUCLEOTIDE SEQUENCE [LARGE SCALE GENOMIC DNA]</scope>
    <source>
        <strain evidence="8">TISTR 1514</strain>
    </source>
</reference>